<dbReference type="Pfam" id="PF03600">
    <property type="entry name" value="CitMHS"/>
    <property type="match status" value="1"/>
</dbReference>
<dbReference type="GO" id="GO:0016020">
    <property type="term" value="C:membrane"/>
    <property type="evidence" value="ECO:0007669"/>
    <property type="project" value="UniProtKB-SubCell"/>
</dbReference>
<keyword evidence="4 6" id="KW-1133">Transmembrane helix</keyword>
<feature type="transmembrane region" description="Helical" evidence="6">
    <location>
        <begin position="259"/>
        <end position="276"/>
    </location>
</feature>
<dbReference type="PANTHER" id="PTHR43568">
    <property type="entry name" value="P PROTEIN"/>
    <property type="match status" value="1"/>
</dbReference>
<keyword evidence="2" id="KW-0813">Transport</keyword>
<gene>
    <name evidence="8" type="primary">proY</name>
    <name evidence="8" type="ORF">SOCEGT47_020650</name>
</gene>
<dbReference type="InterPro" id="IPR004680">
    <property type="entry name" value="Cit_transptr-like_dom"/>
</dbReference>
<feature type="transmembrane region" description="Helical" evidence="6">
    <location>
        <begin position="288"/>
        <end position="307"/>
    </location>
</feature>
<dbReference type="EMBL" id="CP012670">
    <property type="protein sequence ID" value="AUX21579.1"/>
    <property type="molecule type" value="Genomic_DNA"/>
</dbReference>
<evidence type="ECO:0000313" key="9">
    <source>
        <dbReference type="Proteomes" id="UP000295781"/>
    </source>
</evidence>
<name>A0A4P2PXN3_SORCE</name>
<feature type="transmembrane region" description="Helical" evidence="6">
    <location>
        <begin position="139"/>
        <end position="160"/>
    </location>
</feature>
<dbReference type="AlphaFoldDB" id="A0A4P2PXN3"/>
<proteinExistence type="predicted"/>
<evidence type="ECO:0000256" key="1">
    <source>
        <dbReference type="ARBA" id="ARBA00004141"/>
    </source>
</evidence>
<feature type="transmembrane region" description="Helical" evidence="6">
    <location>
        <begin position="33"/>
        <end position="53"/>
    </location>
</feature>
<keyword evidence="5 6" id="KW-0472">Membrane</keyword>
<evidence type="ECO:0000313" key="8">
    <source>
        <dbReference type="EMBL" id="AUX21579.1"/>
    </source>
</evidence>
<evidence type="ECO:0000259" key="7">
    <source>
        <dbReference type="Pfam" id="PF03600"/>
    </source>
</evidence>
<sequence length="445" mass="46460">MTTPQATLFAILLGALLLQAALPSRRVLVVTGGAALACLASTLLGVATTQRLLAEVPWDVLVILVTLGLLSQLFAASRLFDRLAVAATRLSGAEPFRVLVVFSVAMYLVSGVVNNLTALVLVLPVLLALLKLMGTRQRYVSWVLGLFLVACNLGGAATPIGDFPAILLLGRGSMTFGAYLARAAPATLCALCALLLVVRVAARPAAGVPRDPVSARLTRAAMEALHRRVRVDRRLLAPAAASLSAMVAAWLFLPAELGVGPELVCWLGAGAALLMARKLGEKLARTGLDVEAVLFLLSLFVMVGAVRRTGLFDEIARALERLPVAPSVQLVAFLLLAGVLTGLFSAGPSMAALLEVAESLAGRLPGPAVYVGLALSVCAGSSLFLTAATSGPLAQALTERADLRDVDGRRIRFGFFDFLPIGVLSFSVIQAVAIAYALLAVWAAR</sequence>
<feature type="transmembrane region" description="Helical" evidence="6">
    <location>
        <begin position="60"/>
        <end position="80"/>
    </location>
</feature>
<evidence type="ECO:0000256" key="4">
    <source>
        <dbReference type="ARBA" id="ARBA00022989"/>
    </source>
</evidence>
<evidence type="ECO:0000256" key="6">
    <source>
        <dbReference type="SAM" id="Phobius"/>
    </source>
</evidence>
<dbReference type="InterPro" id="IPR051475">
    <property type="entry name" value="Diverse_Ion_Transporter"/>
</dbReference>
<keyword evidence="3 6" id="KW-0812">Transmembrane</keyword>
<evidence type="ECO:0000256" key="5">
    <source>
        <dbReference type="ARBA" id="ARBA00023136"/>
    </source>
</evidence>
<feature type="transmembrane region" description="Helical" evidence="6">
    <location>
        <begin position="418"/>
        <end position="444"/>
    </location>
</feature>
<evidence type="ECO:0000256" key="3">
    <source>
        <dbReference type="ARBA" id="ARBA00022692"/>
    </source>
</evidence>
<accession>A0A4P2PXN3</accession>
<feature type="transmembrane region" description="Helical" evidence="6">
    <location>
        <begin position="180"/>
        <end position="202"/>
    </location>
</feature>
<dbReference type="RefSeq" id="WP_129346882.1">
    <property type="nucleotide sequence ID" value="NZ_CP012670.1"/>
</dbReference>
<evidence type="ECO:0000256" key="2">
    <source>
        <dbReference type="ARBA" id="ARBA00022448"/>
    </source>
</evidence>
<feature type="transmembrane region" description="Helical" evidence="6">
    <location>
        <begin position="327"/>
        <end position="347"/>
    </location>
</feature>
<feature type="transmembrane region" description="Helical" evidence="6">
    <location>
        <begin position="100"/>
        <end position="127"/>
    </location>
</feature>
<feature type="transmembrane region" description="Helical" evidence="6">
    <location>
        <begin position="235"/>
        <end position="253"/>
    </location>
</feature>
<reference evidence="8 9" key="1">
    <citation type="submission" date="2015-09" db="EMBL/GenBank/DDBJ databases">
        <title>Sorangium comparison.</title>
        <authorList>
            <person name="Zaburannyi N."/>
            <person name="Bunk B."/>
            <person name="Overmann J."/>
            <person name="Mueller R."/>
        </authorList>
    </citation>
    <scope>NUCLEOTIDE SEQUENCE [LARGE SCALE GENOMIC DNA]</scope>
    <source>
        <strain evidence="8 9">So ceGT47</strain>
    </source>
</reference>
<dbReference type="PANTHER" id="PTHR43568:SF1">
    <property type="entry name" value="P PROTEIN"/>
    <property type="match status" value="1"/>
</dbReference>
<comment type="subcellular location">
    <subcellularLocation>
        <location evidence="1">Membrane</location>
        <topology evidence="1">Multi-pass membrane protein</topology>
    </subcellularLocation>
</comment>
<feature type="domain" description="Citrate transporter-like" evidence="7">
    <location>
        <begin position="27"/>
        <end position="365"/>
    </location>
</feature>
<dbReference type="Proteomes" id="UP000295781">
    <property type="component" value="Chromosome"/>
</dbReference>
<dbReference type="OrthoDB" id="2080458at2"/>
<organism evidence="8 9">
    <name type="scientific">Sorangium cellulosum</name>
    <name type="common">Polyangium cellulosum</name>
    <dbReference type="NCBI Taxonomy" id="56"/>
    <lineage>
        <taxon>Bacteria</taxon>
        <taxon>Pseudomonadati</taxon>
        <taxon>Myxococcota</taxon>
        <taxon>Polyangia</taxon>
        <taxon>Polyangiales</taxon>
        <taxon>Polyangiaceae</taxon>
        <taxon>Sorangium</taxon>
    </lineage>
</organism>
<protein>
    <submittedName>
        <fullName evidence="8">Permease</fullName>
    </submittedName>
</protein>
<feature type="transmembrane region" description="Helical" evidence="6">
    <location>
        <begin position="368"/>
        <end position="388"/>
    </location>
</feature>
<dbReference type="GO" id="GO:0055085">
    <property type="term" value="P:transmembrane transport"/>
    <property type="evidence" value="ECO:0007669"/>
    <property type="project" value="InterPro"/>
</dbReference>